<dbReference type="InterPro" id="IPR036396">
    <property type="entry name" value="Cyt_P450_sf"/>
</dbReference>
<gene>
    <name evidence="11" type="ORF">NE237_013220</name>
</gene>
<keyword evidence="8" id="KW-0408">Iron</keyword>
<reference evidence="11" key="1">
    <citation type="journal article" date="2023" name="Plant J.">
        <title>The genome of the king protea, Protea cynaroides.</title>
        <authorList>
            <person name="Chang J."/>
            <person name="Duong T.A."/>
            <person name="Schoeman C."/>
            <person name="Ma X."/>
            <person name="Roodt D."/>
            <person name="Barker N."/>
            <person name="Li Z."/>
            <person name="Van de Peer Y."/>
            <person name="Mizrachi E."/>
        </authorList>
    </citation>
    <scope>NUCLEOTIDE SEQUENCE</scope>
    <source>
        <tissue evidence="11">Young leaves</tissue>
    </source>
</reference>
<keyword evidence="6 10" id="KW-1133">Transmembrane helix</keyword>
<proteinExistence type="predicted"/>
<name>A0A9Q0GY83_9MAGN</name>
<dbReference type="InterPro" id="IPR001128">
    <property type="entry name" value="Cyt_P450"/>
</dbReference>
<evidence type="ECO:0000256" key="5">
    <source>
        <dbReference type="ARBA" id="ARBA00022723"/>
    </source>
</evidence>
<dbReference type="Proteomes" id="UP001141806">
    <property type="component" value="Unassembled WGS sequence"/>
</dbReference>
<sequence length="175" mass="20510">MDDQLLLQIFLAIIAFIFFYYLWKGSSLDVMKDCFTHDKIFSTRPPSAAGKYLGYNYAFITLAPRGPYWREIKKMITLQLLSKARIDMLKHIITDEVDTCIRELYSYWAKNTGSGSGSGLVLVEMNRWFCRLNLNVITMMMVGKRYFNTFDDAKDDINEARRFEKAIEEQWNIHG</sequence>
<comment type="subcellular location">
    <subcellularLocation>
        <location evidence="2">Membrane</location>
    </subcellularLocation>
</comment>
<keyword evidence="3" id="KW-0349">Heme</keyword>
<keyword evidence="5" id="KW-0479">Metal-binding</keyword>
<evidence type="ECO:0000313" key="11">
    <source>
        <dbReference type="EMBL" id="KAJ4956437.1"/>
    </source>
</evidence>
<accession>A0A9Q0GY83</accession>
<evidence type="ECO:0000256" key="4">
    <source>
        <dbReference type="ARBA" id="ARBA00022692"/>
    </source>
</evidence>
<evidence type="ECO:0000256" key="6">
    <source>
        <dbReference type="ARBA" id="ARBA00022989"/>
    </source>
</evidence>
<feature type="transmembrane region" description="Helical" evidence="10">
    <location>
        <begin position="6"/>
        <end position="23"/>
    </location>
</feature>
<dbReference type="InterPro" id="IPR050651">
    <property type="entry name" value="Plant_Cytochrome_P450_Monoox"/>
</dbReference>
<evidence type="ECO:0000256" key="8">
    <source>
        <dbReference type="ARBA" id="ARBA00023004"/>
    </source>
</evidence>
<keyword evidence="9 10" id="KW-0472">Membrane</keyword>
<dbReference type="PANTHER" id="PTHR47947:SF26">
    <property type="entry name" value="CYTOCHROME P450"/>
    <property type="match status" value="1"/>
</dbReference>
<evidence type="ECO:0008006" key="13">
    <source>
        <dbReference type="Google" id="ProtNLM"/>
    </source>
</evidence>
<dbReference type="OrthoDB" id="2789670at2759"/>
<dbReference type="SUPFAM" id="SSF48264">
    <property type="entry name" value="Cytochrome P450"/>
    <property type="match status" value="1"/>
</dbReference>
<dbReference type="GO" id="GO:0020037">
    <property type="term" value="F:heme binding"/>
    <property type="evidence" value="ECO:0007669"/>
    <property type="project" value="InterPro"/>
</dbReference>
<evidence type="ECO:0000256" key="10">
    <source>
        <dbReference type="SAM" id="Phobius"/>
    </source>
</evidence>
<dbReference type="AlphaFoldDB" id="A0A9Q0GY83"/>
<keyword evidence="4 10" id="KW-0812">Transmembrane</keyword>
<dbReference type="Pfam" id="PF00067">
    <property type="entry name" value="p450"/>
    <property type="match status" value="1"/>
</dbReference>
<dbReference type="GO" id="GO:0004497">
    <property type="term" value="F:monooxygenase activity"/>
    <property type="evidence" value="ECO:0007669"/>
    <property type="project" value="InterPro"/>
</dbReference>
<evidence type="ECO:0000256" key="7">
    <source>
        <dbReference type="ARBA" id="ARBA00023002"/>
    </source>
</evidence>
<dbReference type="EMBL" id="JAMYWD010000011">
    <property type="protein sequence ID" value="KAJ4956437.1"/>
    <property type="molecule type" value="Genomic_DNA"/>
</dbReference>
<evidence type="ECO:0000256" key="1">
    <source>
        <dbReference type="ARBA" id="ARBA00001971"/>
    </source>
</evidence>
<keyword evidence="12" id="KW-1185">Reference proteome</keyword>
<dbReference type="GO" id="GO:0016020">
    <property type="term" value="C:membrane"/>
    <property type="evidence" value="ECO:0007669"/>
    <property type="project" value="UniProtKB-SubCell"/>
</dbReference>
<dbReference type="Gene3D" id="1.20.930.50">
    <property type="match status" value="1"/>
</dbReference>
<dbReference type="GO" id="GO:0016705">
    <property type="term" value="F:oxidoreductase activity, acting on paired donors, with incorporation or reduction of molecular oxygen"/>
    <property type="evidence" value="ECO:0007669"/>
    <property type="project" value="InterPro"/>
</dbReference>
<organism evidence="11 12">
    <name type="scientific">Protea cynaroides</name>
    <dbReference type="NCBI Taxonomy" id="273540"/>
    <lineage>
        <taxon>Eukaryota</taxon>
        <taxon>Viridiplantae</taxon>
        <taxon>Streptophyta</taxon>
        <taxon>Embryophyta</taxon>
        <taxon>Tracheophyta</taxon>
        <taxon>Spermatophyta</taxon>
        <taxon>Magnoliopsida</taxon>
        <taxon>Proteales</taxon>
        <taxon>Proteaceae</taxon>
        <taxon>Protea</taxon>
    </lineage>
</organism>
<comment type="cofactor">
    <cofactor evidence="1">
        <name>heme</name>
        <dbReference type="ChEBI" id="CHEBI:30413"/>
    </cofactor>
</comment>
<evidence type="ECO:0000256" key="9">
    <source>
        <dbReference type="ARBA" id="ARBA00023136"/>
    </source>
</evidence>
<evidence type="ECO:0000313" key="12">
    <source>
        <dbReference type="Proteomes" id="UP001141806"/>
    </source>
</evidence>
<dbReference type="PANTHER" id="PTHR47947">
    <property type="entry name" value="CYTOCHROME P450 82C3-RELATED"/>
    <property type="match status" value="1"/>
</dbReference>
<keyword evidence="7" id="KW-0560">Oxidoreductase</keyword>
<protein>
    <recommendedName>
        <fullName evidence="13">Cytochrome P450</fullName>
    </recommendedName>
</protein>
<evidence type="ECO:0000256" key="3">
    <source>
        <dbReference type="ARBA" id="ARBA00022617"/>
    </source>
</evidence>
<evidence type="ECO:0000256" key="2">
    <source>
        <dbReference type="ARBA" id="ARBA00004370"/>
    </source>
</evidence>
<dbReference type="GO" id="GO:0005506">
    <property type="term" value="F:iron ion binding"/>
    <property type="evidence" value="ECO:0007669"/>
    <property type="project" value="InterPro"/>
</dbReference>
<comment type="caution">
    <text evidence="11">The sequence shown here is derived from an EMBL/GenBank/DDBJ whole genome shotgun (WGS) entry which is preliminary data.</text>
</comment>